<proteinExistence type="predicted"/>
<dbReference type="KEGG" id="tng:GSTEN00030660G001"/>
<keyword evidence="1" id="KW-0732">Signal</keyword>
<reference evidence="2" key="2">
    <citation type="submission" date="2004-02" db="EMBL/GenBank/DDBJ databases">
        <authorList>
            <consortium name="Genoscope"/>
            <consortium name="Whitehead Institute Centre for Genome Research"/>
        </authorList>
    </citation>
    <scope>NUCLEOTIDE SEQUENCE</scope>
</reference>
<evidence type="ECO:0000256" key="1">
    <source>
        <dbReference type="SAM" id="SignalP"/>
    </source>
</evidence>
<dbReference type="AlphaFoldDB" id="Q4RQD1"/>
<organism evidence="2">
    <name type="scientific">Tetraodon nigroviridis</name>
    <name type="common">Spotted green pufferfish</name>
    <name type="synonym">Chelonodon nigroviridis</name>
    <dbReference type="NCBI Taxonomy" id="99883"/>
    <lineage>
        <taxon>Eukaryota</taxon>
        <taxon>Metazoa</taxon>
        <taxon>Chordata</taxon>
        <taxon>Craniata</taxon>
        <taxon>Vertebrata</taxon>
        <taxon>Euteleostomi</taxon>
        <taxon>Actinopterygii</taxon>
        <taxon>Neopterygii</taxon>
        <taxon>Teleostei</taxon>
        <taxon>Neoteleostei</taxon>
        <taxon>Acanthomorphata</taxon>
        <taxon>Eupercaria</taxon>
        <taxon>Tetraodontiformes</taxon>
        <taxon>Tetradontoidea</taxon>
        <taxon>Tetraodontidae</taxon>
        <taxon>Tetraodon</taxon>
    </lineage>
</organism>
<feature type="signal peptide" evidence="1">
    <location>
        <begin position="1"/>
        <end position="27"/>
    </location>
</feature>
<sequence>MVCSLHAAVLHLHVAVKLLTRVDAASARCSVQHAHVKNAELLQEAWVGEDVSVELHSSHGLPQRQALSDHQEGQHQCGRTAHSHQTMDEYSSWDRDINFLRNKLIRYCFGITVTDLPPLASADLMYLAVG</sequence>
<comment type="caution">
    <text evidence="2">The sequence shown here is derived from an EMBL/GenBank/DDBJ whole genome shotgun (WGS) entry which is preliminary data.</text>
</comment>
<accession>Q4RQD1</accession>
<dbReference type="EMBL" id="CAAE01015006">
    <property type="protein sequence ID" value="CAG09401.1"/>
    <property type="molecule type" value="Genomic_DNA"/>
</dbReference>
<reference evidence="2" key="1">
    <citation type="journal article" date="2004" name="Nature">
        <title>Genome duplication in the teleost fish Tetraodon nigroviridis reveals the early vertebrate proto-karyotype.</title>
        <authorList>
            <person name="Jaillon O."/>
            <person name="Aury J.-M."/>
            <person name="Brunet F."/>
            <person name="Petit J.-L."/>
            <person name="Stange-Thomann N."/>
            <person name="Mauceli E."/>
            <person name="Bouneau L."/>
            <person name="Fischer C."/>
            <person name="Ozouf-Costaz C."/>
            <person name="Bernot A."/>
            <person name="Nicaud S."/>
            <person name="Jaffe D."/>
            <person name="Fisher S."/>
            <person name="Lutfalla G."/>
            <person name="Dossat C."/>
            <person name="Segurens B."/>
            <person name="Dasilva C."/>
            <person name="Salanoubat M."/>
            <person name="Levy M."/>
            <person name="Boudet N."/>
            <person name="Castellano S."/>
            <person name="Anthouard V."/>
            <person name="Jubin C."/>
            <person name="Castelli V."/>
            <person name="Katinka M."/>
            <person name="Vacherie B."/>
            <person name="Biemont C."/>
            <person name="Skalli Z."/>
            <person name="Cattolico L."/>
            <person name="Poulain J."/>
            <person name="De Berardinis V."/>
            <person name="Cruaud C."/>
            <person name="Duprat S."/>
            <person name="Brottier P."/>
            <person name="Coutanceau J.-P."/>
            <person name="Gouzy J."/>
            <person name="Parra G."/>
            <person name="Lardier G."/>
            <person name="Chapple C."/>
            <person name="McKernan K.J."/>
            <person name="McEwan P."/>
            <person name="Bosak S."/>
            <person name="Kellis M."/>
            <person name="Volff J.-N."/>
            <person name="Guigo R."/>
            <person name="Zody M.C."/>
            <person name="Mesirov J."/>
            <person name="Lindblad-Toh K."/>
            <person name="Birren B."/>
            <person name="Nusbaum C."/>
            <person name="Kahn D."/>
            <person name="Robinson-Rechavi M."/>
            <person name="Laudet V."/>
            <person name="Schachter V."/>
            <person name="Quetier F."/>
            <person name="Saurin W."/>
            <person name="Scarpelli C."/>
            <person name="Wincker P."/>
            <person name="Lander E.S."/>
            <person name="Weissenbach J."/>
            <person name="Roest Crollius H."/>
        </authorList>
    </citation>
    <scope>NUCLEOTIDE SEQUENCE [LARGE SCALE GENOMIC DNA]</scope>
</reference>
<name>Q4RQD1_TETNG</name>
<evidence type="ECO:0000313" key="2">
    <source>
        <dbReference type="EMBL" id="CAG09401.1"/>
    </source>
</evidence>
<gene>
    <name evidence="2" type="ORF">GSTENG00030660001</name>
</gene>
<feature type="chain" id="PRO_5004242491" evidence="1">
    <location>
        <begin position="28"/>
        <end position="130"/>
    </location>
</feature>
<protein>
    <submittedName>
        <fullName evidence="2">(spotted green pufferfish) hypothetical protein</fullName>
    </submittedName>
</protein>